<feature type="domain" description="PIN" evidence="1">
    <location>
        <begin position="3"/>
        <end position="75"/>
    </location>
</feature>
<comment type="caution">
    <text evidence="2">The sequence shown here is derived from an EMBL/GenBank/DDBJ whole genome shotgun (WGS) entry which is preliminary data.</text>
</comment>
<gene>
    <name evidence="2" type="ORF">MPEBLZ_00461</name>
</gene>
<organism evidence="2 3">
    <name type="scientific">Candidatus Methanoperedens nitratireducens</name>
    <dbReference type="NCBI Taxonomy" id="1392998"/>
    <lineage>
        <taxon>Archaea</taxon>
        <taxon>Methanobacteriati</taxon>
        <taxon>Methanobacteriota</taxon>
        <taxon>Stenosarchaea group</taxon>
        <taxon>Methanomicrobia</taxon>
        <taxon>Methanosarcinales</taxon>
        <taxon>ANME-2 cluster</taxon>
        <taxon>Candidatus Methanoperedentaceae</taxon>
        <taxon>Candidatus Methanoperedens</taxon>
    </lineage>
</organism>
<dbReference type="InterPro" id="IPR029060">
    <property type="entry name" value="PIN-like_dom_sf"/>
</dbReference>
<dbReference type="EMBL" id="LKCM01000039">
    <property type="protein sequence ID" value="KPQ44952.1"/>
    <property type="molecule type" value="Genomic_DNA"/>
</dbReference>
<dbReference type="InterPro" id="IPR002716">
    <property type="entry name" value="PIN_dom"/>
</dbReference>
<sequence>MDIFLDTSFIISLLLETEKTEGTRKFFNETSDSFITSVSVYEETFFVGIKMIAEDRLNIVSSYSLRDYIKKVDMILQIYFLIICVKYSNQYKSFMIQMI</sequence>
<dbReference type="AlphaFoldDB" id="A0A0P7ZLE7"/>
<evidence type="ECO:0000313" key="3">
    <source>
        <dbReference type="Proteomes" id="UP000050360"/>
    </source>
</evidence>
<name>A0A0P7ZLE7_9EURY</name>
<dbReference type="Pfam" id="PF01850">
    <property type="entry name" value="PIN"/>
    <property type="match status" value="1"/>
</dbReference>
<reference evidence="2 3" key="1">
    <citation type="submission" date="2015-09" db="EMBL/GenBank/DDBJ databases">
        <title>A metagenomics-based metabolic model of nitrate-dependent anaerobic oxidation of methane by Methanoperedens-like archaea.</title>
        <authorList>
            <person name="Arshad A."/>
            <person name="Speth D.R."/>
            <person name="De Graaf R.M."/>
            <person name="Op Den Camp H.J."/>
            <person name="Jetten M.S."/>
            <person name="Welte C.U."/>
        </authorList>
    </citation>
    <scope>NUCLEOTIDE SEQUENCE [LARGE SCALE GENOMIC DNA]</scope>
</reference>
<accession>A0A0P7ZLE7</accession>
<protein>
    <recommendedName>
        <fullName evidence="1">PIN domain-containing protein</fullName>
    </recommendedName>
</protein>
<proteinExistence type="predicted"/>
<evidence type="ECO:0000259" key="1">
    <source>
        <dbReference type="Pfam" id="PF01850"/>
    </source>
</evidence>
<dbReference type="Proteomes" id="UP000050360">
    <property type="component" value="Unassembled WGS sequence"/>
</dbReference>
<dbReference type="SUPFAM" id="SSF88723">
    <property type="entry name" value="PIN domain-like"/>
    <property type="match status" value="1"/>
</dbReference>
<evidence type="ECO:0000313" key="2">
    <source>
        <dbReference type="EMBL" id="KPQ44952.1"/>
    </source>
</evidence>